<dbReference type="eggNOG" id="KOG4471">
    <property type="taxonomic scope" value="Eukaryota"/>
</dbReference>
<gene>
    <name evidence="6" type="ORF">TTHERM_00293460</name>
</gene>
<feature type="binding site" evidence="3">
    <location>
        <begin position="469"/>
        <end position="470"/>
    </location>
    <ligand>
        <name>substrate</name>
    </ligand>
</feature>
<dbReference type="PROSITE" id="PS51339">
    <property type="entry name" value="PPASE_MYOTUBULARIN"/>
    <property type="match status" value="1"/>
</dbReference>
<dbReference type="Pfam" id="PF06602">
    <property type="entry name" value="Myotub-related"/>
    <property type="match status" value="1"/>
</dbReference>
<dbReference type="GO" id="GO:0005737">
    <property type="term" value="C:cytoplasm"/>
    <property type="evidence" value="ECO:0007669"/>
    <property type="project" value="TreeGrafter"/>
</dbReference>
<sequence length="801" mass="94901">MDFNQMSNMNSSQQLNDRQRTAQFGLQDLLQEEQYQQSPVTHTKSLADDYLTRPRSQNQNQINANNSNNLIASSKNSNQNTNQSINDSASQSSGSNNIVSALIPNIVYDIIHHYWQKEPIQQNEQQQKQVIKKIQKDEAPKFKPSHQNDYRQQLIDLGVKDKYILNGEQYIKDIQAGLKSATFRLEGKLILTNFKLIYVVTNGKYESLGSPDFYQIQLMMIQSCERTVEKKGNQFSYIDIECKDVRKYQFRFNFDQNEESQEFMGLLIDNAFNKEIYKYPAFVYKKYNDEEQQFNGWNIYNIKKEFERMRINIYDPTQQNSNSNQEQFYYKYLNNELKDICDTYPPYLVVPYFMQEETIKKCSKFRSRERLPVLTFGFKSSNEQKLPVTLWRCSQCRTGFSSRSTEDEQMLRLIGDPTNKDNRSSNNVNVHIYDARPFMNAVGNKLAGKGYESNSCYKNCDIQFLDIHNIHKVRDSYNKLVSVCLSSDQQIKWFKEVDSSQWLEHISSIIQGAVRICQSMLANNHVVVHCSDGWDRTSQLCSLAQIFLDPYYRTIEGFCSLIQKDWVYFGHQFNLRQGHGQRNQSEETSPIFLQFLDCVHQVQNYYPLSFEFNEQFLVDLAFSSYNCQYGTFLANSYQELVKQDIIKQTISVWSFLLSKRHIYENPFYKKDDQIQTLKPDFQQRSLKIWNRYFFFYQFQRLDEYKIEQQKCRFNEDNIQNQHKKSQEALQFYESLLKELKIQIPKQRVTPKDLANLVKQSIIKDYEAQQVFKQDSEYNEEDYDIILKQSSHIVNQNSRQMN</sequence>
<dbReference type="InterPro" id="IPR029021">
    <property type="entry name" value="Prot-tyrosine_phosphatase-like"/>
</dbReference>
<evidence type="ECO:0000259" key="5">
    <source>
        <dbReference type="PROSITE" id="PS51339"/>
    </source>
</evidence>
<dbReference type="Proteomes" id="UP000009168">
    <property type="component" value="Unassembled WGS sequence"/>
</dbReference>
<dbReference type="SUPFAM" id="SSF50729">
    <property type="entry name" value="PH domain-like"/>
    <property type="match status" value="1"/>
</dbReference>
<dbReference type="KEGG" id="tet:TTHERM_00293460"/>
<dbReference type="CDD" id="cd14507">
    <property type="entry name" value="PTP-MTM-like"/>
    <property type="match status" value="1"/>
</dbReference>
<evidence type="ECO:0000256" key="2">
    <source>
        <dbReference type="PIRSR" id="PIRSR630564-1"/>
    </source>
</evidence>
<feature type="binding site" evidence="3">
    <location>
        <begin position="530"/>
        <end position="536"/>
    </location>
    <ligand>
        <name>substrate</name>
    </ligand>
</feature>
<keyword evidence="7" id="KW-1185">Reference proteome</keyword>
<dbReference type="PANTHER" id="PTHR10807:SF128">
    <property type="entry name" value="PHOSPHATIDYLINOSITOL-3,5-BISPHOSPHATE 3-PHOSPHATASE"/>
    <property type="match status" value="1"/>
</dbReference>
<dbReference type="InterPro" id="IPR010569">
    <property type="entry name" value="Myotubularin-like_Pase_dom"/>
</dbReference>
<evidence type="ECO:0000256" key="1">
    <source>
        <dbReference type="ARBA" id="ARBA00007471"/>
    </source>
</evidence>
<protein>
    <submittedName>
        <fullName evidence="6">Myotubularin-related protein</fullName>
    </submittedName>
</protein>
<dbReference type="InterPro" id="IPR011993">
    <property type="entry name" value="PH-like_dom_sf"/>
</dbReference>
<evidence type="ECO:0000313" key="6">
    <source>
        <dbReference type="EMBL" id="EAR92832.2"/>
    </source>
</evidence>
<feature type="active site" description="Phosphocysteine intermediate" evidence="2">
    <location>
        <position position="530"/>
    </location>
</feature>
<evidence type="ECO:0000256" key="4">
    <source>
        <dbReference type="SAM" id="MobiDB-lite"/>
    </source>
</evidence>
<feature type="domain" description="Myotubularin phosphatase" evidence="5">
    <location>
        <begin position="296"/>
        <end position="693"/>
    </location>
</feature>
<comment type="similarity">
    <text evidence="1">Belongs to the protein-tyrosine phosphatase family. Non-receptor class myotubularin subfamily.</text>
</comment>
<dbReference type="RefSeq" id="XP_001013077.2">
    <property type="nucleotide sequence ID" value="XM_001013077.2"/>
</dbReference>
<feature type="compositionally biased region" description="Low complexity" evidence="4">
    <location>
        <begin position="56"/>
        <end position="88"/>
    </location>
</feature>
<evidence type="ECO:0000256" key="3">
    <source>
        <dbReference type="PIRSR" id="PIRSR630564-2"/>
    </source>
</evidence>
<dbReference type="Gene3D" id="2.30.29.30">
    <property type="entry name" value="Pleckstrin-homology domain (PH domain)/Phosphotyrosine-binding domain (PTB)"/>
    <property type="match status" value="1"/>
</dbReference>
<accession>I7M0W4</accession>
<dbReference type="STRING" id="312017.I7M0W4"/>
<dbReference type="AlphaFoldDB" id="I7M0W4"/>
<proteinExistence type="inferred from homology"/>
<dbReference type="PROSITE" id="PS00383">
    <property type="entry name" value="TYR_PHOSPHATASE_1"/>
    <property type="match status" value="1"/>
</dbReference>
<reference evidence="7" key="1">
    <citation type="journal article" date="2006" name="PLoS Biol.">
        <title>Macronuclear genome sequence of the ciliate Tetrahymena thermophila, a model eukaryote.</title>
        <authorList>
            <person name="Eisen J.A."/>
            <person name="Coyne R.S."/>
            <person name="Wu M."/>
            <person name="Wu D."/>
            <person name="Thiagarajan M."/>
            <person name="Wortman J.R."/>
            <person name="Badger J.H."/>
            <person name="Ren Q."/>
            <person name="Amedeo P."/>
            <person name="Jones K.M."/>
            <person name="Tallon L.J."/>
            <person name="Delcher A.L."/>
            <person name="Salzberg S.L."/>
            <person name="Silva J.C."/>
            <person name="Haas B.J."/>
            <person name="Majoros W.H."/>
            <person name="Farzad M."/>
            <person name="Carlton J.M."/>
            <person name="Smith R.K. Jr."/>
            <person name="Garg J."/>
            <person name="Pearlman R.E."/>
            <person name="Karrer K.M."/>
            <person name="Sun L."/>
            <person name="Manning G."/>
            <person name="Elde N.C."/>
            <person name="Turkewitz A.P."/>
            <person name="Asai D.J."/>
            <person name="Wilkes D.E."/>
            <person name="Wang Y."/>
            <person name="Cai H."/>
            <person name="Collins K."/>
            <person name="Stewart B.A."/>
            <person name="Lee S.R."/>
            <person name="Wilamowska K."/>
            <person name="Weinberg Z."/>
            <person name="Ruzzo W.L."/>
            <person name="Wloga D."/>
            <person name="Gaertig J."/>
            <person name="Frankel J."/>
            <person name="Tsao C.-C."/>
            <person name="Gorovsky M.A."/>
            <person name="Keeling P.J."/>
            <person name="Waller R.F."/>
            <person name="Patron N.J."/>
            <person name="Cherry J.M."/>
            <person name="Stover N.A."/>
            <person name="Krieger C.J."/>
            <person name="del Toro C."/>
            <person name="Ryder H.F."/>
            <person name="Williamson S.C."/>
            <person name="Barbeau R.A."/>
            <person name="Hamilton E.P."/>
            <person name="Orias E."/>
        </authorList>
    </citation>
    <scope>NUCLEOTIDE SEQUENCE [LARGE SCALE GENOMIC DNA]</scope>
    <source>
        <strain evidence="7">SB210</strain>
    </source>
</reference>
<name>I7M0W4_TETTS</name>
<dbReference type="InParanoid" id="I7M0W4"/>
<dbReference type="InterPro" id="IPR030564">
    <property type="entry name" value="Myotubularin"/>
</dbReference>
<evidence type="ECO:0000313" key="7">
    <source>
        <dbReference type="Proteomes" id="UP000009168"/>
    </source>
</evidence>
<organism evidence="6 7">
    <name type="scientific">Tetrahymena thermophila (strain SB210)</name>
    <dbReference type="NCBI Taxonomy" id="312017"/>
    <lineage>
        <taxon>Eukaryota</taxon>
        <taxon>Sar</taxon>
        <taxon>Alveolata</taxon>
        <taxon>Ciliophora</taxon>
        <taxon>Intramacronucleata</taxon>
        <taxon>Oligohymenophorea</taxon>
        <taxon>Hymenostomatida</taxon>
        <taxon>Tetrahymenina</taxon>
        <taxon>Tetrahymenidae</taxon>
        <taxon>Tetrahymena</taxon>
    </lineage>
</organism>
<dbReference type="InterPro" id="IPR016130">
    <property type="entry name" value="Tyr_Pase_AS"/>
</dbReference>
<dbReference type="SUPFAM" id="SSF52799">
    <property type="entry name" value="(Phosphotyrosine protein) phosphatases II"/>
    <property type="match status" value="1"/>
</dbReference>
<dbReference type="PANTHER" id="PTHR10807">
    <property type="entry name" value="MYOTUBULARIN-RELATED"/>
    <property type="match status" value="1"/>
</dbReference>
<feature type="region of interest" description="Disordered" evidence="4">
    <location>
        <begin position="56"/>
        <end position="94"/>
    </location>
</feature>
<dbReference type="OrthoDB" id="271628at2759"/>
<dbReference type="GeneID" id="7833326"/>
<dbReference type="EMBL" id="GG662740">
    <property type="protein sequence ID" value="EAR92832.2"/>
    <property type="molecule type" value="Genomic_DNA"/>
</dbReference>